<feature type="transmembrane region" description="Helical" evidence="2">
    <location>
        <begin position="167"/>
        <end position="194"/>
    </location>
</feature>
<keyword evidence="2" id="KW-0472">Membrane</keyword>
<dbReference type="PANTHER" id="PTHR15071">
    <property type="entry name" value="MANNOSE-6-PHOSPHATE RECEPTOR FAMILY MEMBER"/>
    <property type="match status" value="1"/>
</dbReference>
<dbReference type="Proteomes" id="UP000007879">
    <property type="component" value="Unassembled WGS sequence"/>
</dbReference>
<dbReference type="AlphaFoldDB" id="A0A1X7V107"/>
<keyword evidence="3" id="KW-0732">Signal</keyword>
<feature type="chain" id="PRO_5010881446" description="Cation-dependent mannose-6-phosphate receptor" evidence="3">
    <location>
        <begin position="22"/>
        <end position="239"/>
    </location>
</feature>
<dbReference type="SMART" id="SM01404">
    <property type="entry name" value="CIMR"/>
    <property type="match status" value="1"/>
</dbReference>
<keyword evidence="2" id="KW-0812">Transmembrane</keyword>
<feature type="signal peptide" evidence="3">
    <location>
        <begin position="1"/>
        <end position="21"/>
    </location>
</feature>
<evidence type="ECO:0000256" key="3">
    <source>
        <dbReference type="SAM" id="SignalP"/>
    </source>
</evidence>
<keyword evidence="1" id="KW-0325">Glycoprotein</keyword>
<dbReference type="OrthoDB" id="29460at2759"/>
<evidence type="ECO:0000313" key="5">
    <source>
        <dbReference type="Proteomes" id="UP000007879"/>
    </source>
</evidence>
<dbReference type="InParanoid" id="A0A1X7V107"/>
<protein>
    <recommendedName>
        <fullName evidence="6">Cation-dependent mannose-6-phosphate receptor</fullName>
    </recommendedName>
</protein>
<evidence type="ECO:0008006" key="6">
    <source>
        <dbReference type="Google" id="ProtNLM"/>
    </source>
</evidence>
<reference evidence="5" key="1">
    <citation type="journal article" date="2010" name="Nature">
        <title>The Amphimedon queenslandica genome and the evolution of animal complexity.</title>
        <authorList>
            <person name="Srivastava M."/>
            <person name="Simakov O."/>
            <person name="Chapman J."/>
            <person name="Fahey B."/>
            <person name="Gauthier M.E."/>
            <person name="Mitros T."/>
            <person name="Richards G.S."/>
            <person name="Conaco C."/>
            <person name="Dacre M."/>
            <person name="Hellsten U."/>
            <person name="Larroux C."/>
            <person name="Putnam N.H."/>
            <person name="Stanke M."/>
            <person name="Adamska M."/>
            <person name="Darling A."/>
            <person name="Degnan S.M."/>
            <person name="Oakley T.H."/>
            <person name="Plachetzki D.C."/>
            <person name="Zhai Y."/>
            <person name="Adamski M."/>
            <person name="Calcino A."/>
            <person name="Cummins S.F."/>
            <person name="Goodstein D.M."/>
            <person name="Harris C."/>
            <person name="Jackson D.J."/>
            <person name="Leys S.P."/>
            <person name="Shu S."/>
            <person name="Woodcroft B.J."/>
            <person name="Vervoort M."/>
            <person name="Kosik K.S."/>
            <person name="Manning G."/>
            <person name="Degnan B.M."/>
            <person name="Rokhsar D.S."/>
        </authorList>
    </citation>
    <scope>NUCLEOTIDE SEQUENCE [LARGE SCALE GENOMIC DNA]</scope>
</reference>
<keyword evidence="5" id="KW-1185">Reference proteome</keyword>
<dbReference type="GO" id="GO:0005802">
    <property type="term" value="C:trans-Golgi network"/>
    <property type="evidence" value="ECO:0007669"/>
    <property type="project" value="TreeGrafter"/>
</dbReference>
<dbReference type="PANTHER" id="PTHR15071:SF0">
    <property type="entry name" value="MANNOSE 6-PHOSPHATE RECEPTOR-LIKE PROTEIN 1"/>
    <property type="match status" value="1"/>
</dbReference>
<reference evidence="4" key="2">
    <citation type="submission" date="2017-05" db="UniProtKB">
        <authorList>
            <consortium name="EnsemblMetazoa"/>
        </authorList>
    </citation>
    <scope>IDENTIFICATION</scope>
</reference>
<keyword evidence="2" id="KW-1133">Transmembrane helix</keyword>
<sequence length="239" mass="25899">MACSLVLFLCLVSFLIDFSSATNCTKVSGKACQATCNGKKYDLSHVTKSAKNITDSDDGYYYLVNFCEQVKCGQNNGVAICQGKGIRYFSLGTIDSAFWTTSDSSGDFNVTIHGTTQGDGTVRTAIIMFTSGKKNSIDFNGEGQGANQNTYYFTGTYHGGSESIAGAIGWVLISVALVALVIYFIAGILFMYIVKGARGLEVIPNVNFWKSLPLLIVEGCLFVVSPCRKKFGKNEYEKI</sequence>
<dbReference type="InterPro" id="IPR009011">
    <property type="entry name" value="Man6P_isomerase_rcpt-bd_dom_sf"/>
</dbReference>
<dbReference type="KEGG" id="aqu:100636408"/>
<gene>
    <name evidence="4" type="primary">100636408</name>
</gene>
<name>A0A1X7V107_AMPQE</name>
<evidence type="ECO:0000256" key="1">
    <source>
        <dbReference type="ARBA" id="ARBA00023180"/>
    </source>
</evidence>
<dbReference type="EnsemblMetazoa" id="XM_003386052.3">
    <property type="protein sequence ID" value="XP_003386100.1"/>
    <property type="gene ID" value="LOC100636408"/>
</dbReference>
<accession>A0A1X7V107</accession>
<dbReference type="GO" id="GO:0000139">
    <property type="term" value="C:Golgi membrane"/>
    <property type="evidence" value="ECO:0007669"/>
    <property type="project" value="UniProtKB-SubCell"/>
</dbReference>
<dbReference type="InterPro" id="IPR028927">
    <property type="entry name" value="Man-6-P_rcpt"/>
</dbReference>
<dbReference type="Pfam" id="PF02157">
    <property type="entry name" value="Man-6-P_recep"/>
    <property type="match status" value="1"/>
</dbReference>
<organism evidence="4">
    <name type="scientific">Amphimedon queenslandica</name>
    <name type="common">Sponge</name>
    <dbReference type="NCBI Taxonomy" id="400682"/>
    <lineage>
        <taxon>Eukaryota</taxon>
        <taxon>Metazoa</taxon>
        <taxon>Porifera</taxon>
        <taxon>Demospongiae</taxon>
        <taxon>Heteroscleromorpha</taxon>
        <taxon>Haplosclerida</taxon>
        <taxon>Niphatidae</taxon>
        <taxon>Amphimedon</taxon>
    </lineage>
</organism>
<evidence type="ECO:0000256" key="2">
    <source>
        <dbReference type="SAM" id="Phobius"/>
    </source>
</evidence>
<dbReference type="EnsemblMetazoa" id="Aqu2.1.33626_001">
    <property type="protein sequence ID" value="Aqu2.1.33626_001"/>
    <property type="gene ID" value="Aqu2.1.33626"/>
</dbReference>
<dbReference type="Gene3D" id="2.70.130.10">
    <property type="entry name" value="Mannose-6-phosphate receptor binding domain"/>
    <property type="match status" value="1"/>
</dbReference>
<proteinExistence type="predicted"/>
<evidence type="ECO:0000313" key="4">
    <source>
        <dbReference type="EnsemblMetazoa" id="Aqu2.1.33626_001"/>
    </source>
</evidence>
<dbReference type="SUPFAM" id="SSF50911">
    <property type="entry name" value="Mannose 6-phosphate receptor domain"/>
    <property type="match status" value="1"/>
</dbReference>